<organism evidence="6 7">
    <name type="scientific">Romboutsia sedimentorum</name>
    <dbReference type="NCBI Taxonomy" id="1368474"/>
    <lineage>
        <taxon>Bacteria</taxon>
        <taxon>Bacillati</taxon>
        <taxon>Bacillota</taxon>
        <taxon>Clostridia</taxon>
        <taxon>Peptostreptococcales</taxon>
        <taxon>Peptostreptococcaceae</taxon>
        <taxon>Romboutsia</taxon>
    </lineage>
</organism>
<evidence type="ECO:0000256" key="5">
    <source>
        <dbReference type="ARBA" id="ARBA00051722"/>
    </source>
</evidence>
<protein>
    <recommendedName>
        <fullName evidence="2">protein-tyrosine-phosphatase</fullName>
        <ecNumber evidence="2">3.1.3.48</ecNumber>
    </recommendedName>
</protein>
<dbReference type="InterPro" id="IPR016195">
    <property type="entry name" value="Pol/histidinol_Pase-like"/>
</dbReference>
<evidence type="ECO:0000313" key="6">
    <source>
        <dbReference type="EMBL" id="MDK2562945.1"/>
    </source>
</evidence>
<dbReference type="InterPro" id="IPR016667">
    <property type="entry name" value="Caps_polysacc_synth_CpsB/CapC"/>
</dbReference>
<accession>A0ABT7EBT9</accession>
<keyword evidence="4" id="KW-0904">Protein phosphatase</keyword>
<dbReference type="EMBL" id="JASKYM010000002">
    <property type="protein sequence ID" value="MDK2562945.1"/>
    <property type="molecule type" value="Genomic_DNA"/>
</dbReference>
<name>A0ABT7EBT9_9FIRM</name>
<keyword evidence="7" id="KW-1185">Reference proteome</keyword>
<evidence type="ECO:0000313" key="7">
    <source>
        <dbReference type="Proteomes" id="UP001301012"/>
    </source>
</evidence>
<dbReference type="Pfam" id="PF19567">
    <property type="entry name" value="CpsB_CapC"/>
    <property type="match status" value="1"/>
</dbReference>
<dbReference type="EC" id="3.1.3.48" evidence="2"/>
<dbReference type="PIRSF" id="PIRSF016557">
    <property type="entry name" value="Caps_synth_CpsB"/>
    <property type="match status" value="1"/>
</dbReference>
<keyword evidence="3" id="KW-0378">Hydrolase</keyword>
<comment type="caution">
    <text evidence="6">The sequence shown here is derived from an EMBL/GenBank/DDBJ whole genome shotgun (WGS) entry which is preliminary data.</text>
</comment>
<evidence type="ECO:0000256" key="3">
    <source>
        <dbReference type="ARBA" id="ARBA00022801"/>
    </source>
</evidence>
<evidence type="ECO:0000256" key="2">
    <source>
        <dbReference type="ARBA" id="ARBA00013064"/>
    </source>
</evidence>
<dbReference type="Proteomes" id="UP001301012">
    <property type="component" value="Unassembled WGS sequence"/>
</dbReference>
<dbReference type="SUPFAM" id="SSF89550">
    <property type="entry name" value="PHP domain-like"/>
    <property type="match status" value="1"/>
</dbReference>
<evidence type="ECO:0000256" key="4">
    <source>
        <dbReference type="ARBA" id="ARBA00022912"/>
    </source>
</evidence>
<proteinExistence type="inferred from homology"/>
<dbReference type="PANTHER" id="PTHR39181:SF1">
    <property type="entry name" value="TYROSINE-PROTEIN PHOSPHATASE YWQE"/>
    <property type="match status" value="1"/>
</dbReference>
<comment type="similarity">
    <text evidence="1">Belongs to the metallo-dependent hydrolases superfamily. CpsB/CapC family.</text>
</comment>
<sequence>MIDIHCHILPGIDDGAKDLYESLEMARIAERDGIKTIINTSHYHPDFEYVVGDKLLEELNNFNNKLKENNINVNVLIGNELYYSEDLLEYMDKKEFFTLNNSKYILIEFSPTRFPENLCDIVYEIKIRGYIPILAHVERYSEVNTNLINKAIDEGGLIQVNASSVLGKGPSQCNKVCEALLKHNMVHFVGSDAHGSNRRRPLIKDAHEYVYKKYGESRAKMLFLDNPDSIINNKDIVLSKDCTEVITKKSFLSKLFKR</sequence>
<reference evidence="6 7" key="1">
    <citation type="submission" date="2023-05" db="EMBL/GenBank/DDBJ databases">
        <title>Rombocin, a short stable natural nisin variant, displays selective antimicrobial activity against Listeria monocytogenes and employs dual mode of action to kill target bacterial strains.</title>
        <authorList>
            <person name="Wambui J."/>
            <person name="Stephan R."/>
            <person name="Kuipers O.P."/>
        </authorList>
    </citation>
    <scope>NUCLEOTIDE SEQUENCE [LARGE SCALE GENOMIC DNA]</scope>
    <source>
        <strain evidence="6 7">RC002</strain>
    </source>
</reference>
<dbReference type="Gene3D" id="3.20.20.140">
    <property type="entry name" value="Metal-dependent hydrolases"/>
    <property type="match status" value="1"/>
</dbReference>
<dbReference type="PANTHER" id="PTHR39181">
    <property type="entry name" value="TYROSINE-PROTEIN PHOSPHATASE YWQE"/>
    <property type="match status" value="1"/>
</dbReference>
<dbReference type="RefSeq" id="WP_284131915.1">
    <property type="nucleotide sequence ID" value="NZ_JASKYM010000002.1"/>
</dbReference>
<evidence type="ECO:0000256" key="1">
    <source>
        <dbReference type="ARBA" id="ARBA00005750"/>
    </source>
</evidence>
<gene>
    <name evidence="6" type="ORF">QOZ84_05265</name>
</gene>
<comment type="catalytic activity">
    <reaction evidence="5">
        <text>O-phospho-L-tyrosyl-[protein] + H2O = L-tyrosyl-[protein] + phosphate</text>
        <dbReference type="Rhea" id="RHEA:10684"/>
        <dbReference type="Rhea" id="RHEA-COMP:10136"/>
        <dbReference type="Rhea" id="RHEA-COMP:20101"/>
        <dbReference type="ChEBI" id="CHEBI:15377"/>
        <dbReference type="ChEBI" id="CHEBI:43474"/>
        <dbReference type="ChEBI" id="CHEBI:46858"/>
        <dbReference type="ChEBI" id="CHEBI:61978"/>
        <dbReference type="EC" id="3.1.3.48"/>
    </reaction>
</comment>